<evidence type="ECO:0000256" key="9">
    <source>
        <dbReference type="SAM" id="MobiDB-lite"/>
    </source>
</evidence>
<protein>
    <recommendedName>
        <fullName evidence="1">Zinc finger FYVE domain-containing protein 26</fullName>
    </recommendedName>
</protein>
<dbReference type="PANTHER" id="PTHR46591:SF1">
    <property type="entry name" value="ZINC FINGER FYVE DOMAIN-CONTAINING PROTEIN 26"/>
    <property type="match status" value="1"/>
</dbReference>
<evidence type="ECO:0000259" key="10">
    <source>
        <dbReference type="PROSITE" id="PS50178"/>
    </source>
</evidence>
<dbReference type="SUPFAM" id="SSF57903">
    <property type="entry name" value="FYVE/PHD zinc finger"/>
    <property type="match status" value="1"/>
</dbReference>
<dbReference type="InterPro" id="IPR028730">
    <property type="entry name" value="ZFYVE26"/>
</dbReference>
<dbReference type="GO" id="GO:0008270">
    <property type="term" value="F:zinc ion binding"/>
    <property type="evidence" value="ECO:0007669"/>
    <property type="project" value="UniProtKB-KW"/>
</dbReference>
<proteinExistence type="predicted"/>
<dbReference type="GO" id="GO:0032266">
    <property type="term" value="F:phosphatidylinositol-3-phosphate binding"/>
    <property type="evidence" value="ECO:0007669"/>
    <property type="project" value="InterPro"/>
</dbReference>
<dbReference type="InterPro" id="IPR011011">
    <property type="entry name" value="Znf_FYVE_PHD"/>
</dbReference>
<dbReference type="PANTHER" id="PTHR46591">
    <property type="entry name" value="ZINC FINGER FYVE DOMAIN-CONTAINING PROTEIN 26"/>
    <property type="match status" value="1"/>
</dbReference>
<keyword evidence="2" id="KW-0597">Phosphoprotein</keyword>
<comment type="function">
    <text evidence="7">Phosphatidylinositol 3-phosphate-binding protein required for the abscission step in cytokinesis: recruited to the midbody during cytokinesis and acts as a regulator of abscission. May also be required for efficient homologous recombination DNA double-strand break repair.</text>
</comment>
<feature type="domain" description="FYVE-type" evidence="10">
    <location>
        <begin position="1905"/>
        <end position="1965"/>
    </location>
</feature>
<evidence type="ECO:0000256" key="2">
    <source>
        <dbReference type="ARBA" id="ARBA00022553"/>
    </source>
</evidence>
<accession>A0A6J2GBC8</accession>
<dbReference type="Pfam" id="PF01363">
    <property type="entry name" value="FYVE"/>
    <property type="match status" value="1"/>
</dbReference>
<sequence>MAIYLHPSAARPMDRRLARVPARRRGQLRRRPRWRRPRWWGSGVEVPGPCSRTQRRRGGRACPYRERGIACACVTPAPRPGKMHSFGSEEAVSLERLFGFFCECVRHGHWELAQACVPQLSQGHGDGPGKVEAILQALVACPVEVRWGQNSSPWRTAWLWLLVLEKWLARNKKTVPVVLQRETEFLVFLEELQKDISEEVLKELFEAFECTQNEHITDSKRRDDCSHKFSLDVVSALRKLLVRAPQRAKALLEFFQEEQGTHSSSLQQYRALHNIFVEFLCDSLKSLQRLQGSSEISAKLDQRELVDTIYAALSIVTFDVEHQADEVRHLFRELLDVCWAEGSPLREEKLLSCMLRKQSHGLLSLYSSVLTERTREKFLLSKSIQKGSSEQLDTERTVMSLFSDPIEASSWKTAYFYCLSSSKHFLEQILVTALTLLKREDYSSLNGLLRREFNPLSRLLVLLGWTHCQSLESAKALLWTLHKTQDLCNDSVLKDFCDGLWAHVEVLEWCMQQNSITVPRKVLLQHLHSLDCHTAVYSLHHLTNLLALNEDDVIELLQKVPARDQAATLANTLSQQRNLALFRAFCAMKYAIYALCVNSHKHSKCKDCIRSLFGHIPEDATSEEPADWSSVFPQYILKCQRFLRSVPAPLRLEVLENIFSLLFVSYSDLHTETLLPEDYAEDEDLDKKSTTRTVEGSASCWSSTSESPQHLIETEKKLEGHLLAAQTVHTDTRDLCDSMLGGKSCETSKLSYLDLKHFTNDVTGFLVDDVAMDAFLTLLLNHLEEIQSSLPWDSSNVLHEELELIECLNLSASRDAFGNRMLQFSKYLSEAHWRFKVVTSNRNAEHQLAASRRYCSLIRCSSLKKRSRSRRYKTDGKEGISSPSLEGTSSELSTSTSEGSTSSMSGSSDLESRARPHQQNPLIPMMLSPPESLLVSCVLRGNFLEAHQVALMFNLDTSPCYGELVFMERYQEAVREMARVEHNIENQVSDGTGGIRKSGSGRSTLQAIGNAAAAGMVFYSISDVTDKLLATSGSLAPTLQENFWIRNIQLEHTDPLWEALEDLSPSAMAAFDLACTQCHLWKTCKQLLETAERRLYHSLETRGHRPDFVLLHSEGVKGFPAVLQQISKILNYSCTSQGQSKPELSDEKIGSHFRCSIVDLLQACYPALTEESITNEIVLSQNLDQILKALTHVECSVDSKGSLLGTLMEQGSLKPAELEKHLVWNQTQLLLRTLDQHAQTMPESNTQTNFVKAFLDYITTLAAVVLRSLNAELDISSEVKVGNPFILLQQSPSQLLSHLVFERQVHPDRLSSLLAKEELNLNVQQVIVNCCCERLSLCSARQNSQTKSLLTNLSDLAHHCAYQCLPDVEIPIHNSAVTSEDISTQAPSSLNDLSQHTLTASSLDFLKSQSKLMATVACLSASNIQKIHKSSLSWMEFRGKREVPLGLEQISKECEALLKQFPILERFFFAMIEPLQNQEEGNSLTTVFSGKIYISLVLLGLHSTTAVKVLAEVFEQTLTAKDWDRALKVLDLYSQDVEEVVNVKDAVLSCAAAEVKDGWQYLFPVKNAVLRSRLALRCLDKWPLDACLEILAYCISDQGITNELKASLQSRKKELQVYQKILNVQNEPLWSDWQDLKKACSDDPQTVMNIILKAKDYELCEEWGHLYPVPREDLINLHHEHLLHLLEMGDMEKALQLLQRIEDPGICLAISEQSLDQHPNLAASHFLADYLTAYFYASLTTARRNEIQALYIGSKVLLTLPELSRVNYFHLSSRPLLMLEQLLMNMKVDWVAVAVQTLHQLLAGQEVGFTVEDINNLLSKYAEKALNFPFTLKEKRSDSLIRIQESLNQECEASSKSGSSELSPVSFTGVTISASPRDRSLQQNLFPQEFVPPEKPPPKQQWIPDDTETICMVCKTERFTMFNRRHHCRRCGRLVCSSCSTKKMAVEACRENLSRVCDQCYGYCNREGLPGSVQDTSRKEEDQDQVEETSNNEYSTVVRTPKATELEWIFSLNEEENEIVRSEFYYEQAPSSSLCIAILSLHSDSVVCGHQLIEHCCKLSQGLTNPEVDAGLLMDIMKQLLFSAKMMFVKAGRSQDLALCDSYISKVDVLNILVAAAYRPIPSLDQILLPAAVTRLRNQLLEAEYYQLAVEVSTKSGLDPGGAWHAWGMACLKAGNLSSAREKFNRCLKPPMDLNQLNYGSRLVQDVIQYLEATVKPILIADDDYFATLRELEATLRTRSLSLEMMCEGKIQHNSYYQECLFYLHSYGTNLAIISFYMRHDCMREALLHLLNKESPSEVFIEGIFIPSYESGKLHMLENLLETIDPGLESWGVYLIAACKHLQRKNYYHILYELQQFMKDHVRAAMTCIRFFTHGAKSYTELGGKQMWLLKIKDHLKVYLQEVSRSSGRKKMAFTFRKKMSATDVSRHINTVDLQMEVTKFLHQCESSGTSQMTGSSLPTLFGNNNMKMDVACKVILEGKNIEEGFGIAFRVLQDFQLEATEVYSKVAKQLVKQQKYSEIRQLLKCVNESGVAAKNDGDNIILNCLNEFKNIPAEDLDNLIQDMDSDENKIQAYVMCNKLRSAYLVSVRQEKGRAVQLVQHVRQLAESSGDDVVKAICAQWLSVHQPKMKNRLAQGTRK</sequence>
<dbReference type="InterPro" id="IPR013083">
    <property type="entry name" value="Znf_RING/FYVE/PHD"/>
</dbReference>
<dbReference type="GO" id="GO:0007040">
    <property type="term" value="P:lysosome organization"/>
    <property type="evidence" value="ECO:0007669"/>
    <property type="project" value="UniProtKB-ARBA"/>
</dbReference>
<feature type="region of interest" description="Disordered" evidence="9">
    <location>
        <begin position="1972"/>
        <end position="1993"/>
    </location>
</feature>
<dbReference type="PROSITE" id="PS50178">
    <property type="entry name" value="ZF_FYVE"/>
    <property type="match status" value="1"/>
</dbReference>
<dbReference type="InterPro" id="IPR017455">
    <property type="entry name" value="Znf_FYVE-rel"/>
</dbReference>
<dbReference type="SMART" id="SM00064">
    <property type="entry name" value="FYVE"/>
    <property type="match status" value="1"/>
</dbReference>
<organism evidence="11 12">
    <name type="scientific">Pipra filicauda</name>
    <name type="common">Wire-tailed manakin</name>
    <dbReference type="NCBI Taxonomy" id="649802"/>
    <lineage>
        <taxon>Eukaryota</taxon>
        <taxon>Metazoa</taxon>
        <taxon>Chordata</taxon>
        <taxon>Craniata</taxon>
        <taxon>Vertebrata</taxon>
        <taxon>Euteleostomi</taxon>
        <taxon>Archelosauria</taxon>
        <taxon>Archosauria</taxon>
        <taxon>Dinosauria</taxon>
        <taxon>Saurischia</taxon>
        <taxon>Theropoda</taxon>
        <taxon>Coelurosauria</taxon>
        <taxon>Aves</taxon>
        <taxon>Neognathae</taxon>
        <taxon>Neoaves</taxon>
        <taxon>Telluraves</taxon>
        <taxon>Australaves</taxon>
        <taxon>Passeriformes</taxon>
        <taxon>Pipridae</taxon>
        <taxon>Pipra</taxon>
    </lineage>
</organism>
<evidence type="ECO:0000256" key="6">
    <source>
        <dbReference type="ARBA" id="ARBA00025962"/>
    </source>
</evidence>
<keyword evidence="5" id="KW-0862">Zinc</keyword>
<keyword evidence="11" id="KW-1185">Reference proteome</keyword>
<dbReference type="Proteomes" id="UP000504627">
    <property type="component" value="Unplaced"/>
</dbReference>
<dbReference type="GO" id="GO:0000281">
    <property type="term" value="P:mitotic cytokinesis"/>
    <property type="evidence" value="ECO:0007669"/>
    <property type="project" value="InterPro"/>
</dbReference>
<dbReference type="GO" id="GO:0000724">
    <property type="term" value="P:double-strand break repair via homologous recombination"/>
    <property type="evidence" value="ECO:0007669"/>
    <property type="project" value="InterPro"/>
</dbReference>
<name>A0A6J2GBC8_9PASS</name>
<keyword evidence="4 8" id="KW-0863">Zinc-finger</keyword>
<dbReference type="GO" id="GO:0032465">
    <property type="term" value="P:regulation of cytokinesis"/>
    <property type="evidence" value="ECO:0007669"/>
    <property type="project" value="TreeGrafter"/>
</dbReference>
<evidence type="ECO:0000313" key="11">
    <source>
        <dbReference type="Proteomes" id="UP000504627"/>
    </source>
</evidence>
<dbReference type="RefSeq" id="XP_027572719.2">
    <property type="nucleotide sequence ID" value="XM_027716918.2"/>
</dbReference>
<comment type="subunit">
    <text evidence="6">Interacts with AP5Z1, AP5B1, AP5S1 and SPG11. Interacts with TTC19 and KIF13A.</text>
</comment>
<dbReference type="GO" id="GO:0030496">
    <property type="term" value="C:midbody"/>
    <property type="evidence" value="ECO:0007669"/>
    <property type="project" value="TreeGrafter"/>
</dbReference>
<evidence type="ECO:0000256" key="8">
    <source>
        <dbReference type="PROSITE-ProRule" id="PRU00091"/>
    </source>
</evidence>
<gene>
    <name evidence="12" type="primary">ZFYVE26</name>
</gene>
<dbReference type="GO" id="GO:0005813">
    <property type="term" value="C:centrosome"/>
    <property type="evidence" value="ECO:0007669"/>
    <property type="project" value="TreeGrafter"/>
</dbReference>
<evidence type="ECO:0000256" key="4">
    <source>
        <dbReference type="ARBA" id="ARBA00022771"/>
    </source>
</evidence>
<evidence type="ECO:0000256" key="1">
    <source>
        <dbReference type="ARBA" id="ARBA00014373"/>
    </source>
</evidence>
<dbReference type="FunFam" id="3.30.40.10:FF:000295">
    <property type="entry name" value="Zinc finger, FYVE domain-containing 26"/>
    <property type="match status" value="1"/>
</dbReference>
<dbReference type="InterPro" id="IPR057946">
    <property type="entry name" value="TPR_ZFYVE26"/>
</dbReference>
<evidence type="ECO:0000256" key="3">
    <source>
        <dbReference type="ARBA" id="ARBA00022723"/>
    </source>
</evidence>
<evidence type="ECO:0000313" key="12">
    <source>
        <dbReference type="RefSeq" id="XP_027572719.2"/>
    </source>
</evidence>
<reference evidence="12" key="1">
    <citation type="submission" date="2025-08" db="UniProtKB">
        <authorList>
            <consortium name="RefSeq"/>
        </authorList>
    </citation>
    <scope>IDENTIFICATION</scope>
    <source>
        <tissue evidence="12">Muscle</tissue>
    </source>
</reference>
<dbReference type="Gene3D" id="3.30.40.10">
    <property type="entry name" value="Zinc/RING finger domain, C3HC4 (zinc finger)"/>
    <property type="match status" value="1"/>
</dbReference>
<evidence type="ECO:0000256" key="5">
    <source>
        <dbReference type="ARBA" id="ARBA00022833"/>
    </source>
</evidence>
<dbReference type="CTD" id="23503"/>
<dbReference type="CDD" id="cd15724">
    <property type="entry name" value="FYVE_ZFY26"/>
    <property type="match status" value="1"/>
</dbReference>
<feature type="region of interest" description="Disordered" evidence="9">
    <location>
        <begin position="868"/>
        <end position="925"/>
    </location>
</feature>
<dbReference type="InterPro" id="IPR000306">
    <property type="entry name" value="Znf_FYVE"/>
</dbReference>
<dbReference type="GeneID" id="113985808"/>
<feature type="compositionally biased region" description="Low complexity" evidence="9">
    <location>
        <begin position="881"/>
        <end position="909"/>
    </location>
</feature>
<dbReference type="InParanoid" id="A0A6J2GBC8"/>
<dbReference type="GO" id="GO:0005765">
    <property type="term" value="C:lysosomal membrane"/>
    <property type="evidence" value="ECO:0007669"/>
    <property type="project" value="TreeGrafter"/>
</dbReference>
<dbReference type="Pfam" id="PF25569">
    <property type="entry name" value="TPR_ZFYVE26"/>
    <property type="match status" value="1"/>
</dbReference>
<evidence type="ECO:0000256" key="7">
    <source>
        <dbReference type="ARBA" id="ARBA00044939"/>
    </source>
</evidence>
<keyword evidence="3" id="KW-0479">Metal-binding</keyword>